<accession>A0A7W6MZS5</accession>
<protein>
    <submittedName>
        <fullName evidence="3">Glycosyltransferase involved in cell wall biosynthesis</fullName>
    </submittedName>
</protein>
<dbReference type="Pfam" id="PF13692">
    <property type="entry name" value="Glyco_trans_1_4"/>
    <property type="match status" value="1"/>
</dbReference>
<dbReference type="AlphaFoldDB" id="A0A7W6MZS5"/>
<dbReference type="CDD" id="cd03809">
    <property type="entry name" value="GT4_MtfB-like"/>
    <property type="match status" value="1"/>
</dbReference>
<evidence type="ECO:0000313" key="3">
    <source>
        <dbReference type="EMBL" id="MBB4027185.1"/>
    </source>
</evidence>
<sequence length="354" mass="40667">MIIGIDFRFGYKSLRGMGTYVREIVKCLAKLDSCNKYILYIDNAEPCEEFKFPVNFTFCKLKGGYFSFEQWYLPRQAKKNGVDILWSPYNTFPLYIASTVKRCVTIHDLIFMGKLFPKSLHQLLGKYYRRYNLLLGLKRVDLLFTVSNYSAKAIQQRFGLSSLITYNHIDIKPIEPTIQRVREILGQWGIEPGSYFYTITGNAPSKNFPLIKEVLEILKEYRFVITGIKLEDWDDAPDNVSITGFVTEEEKAILLQNAKAFLFLSLEEGFGIPVLEAMVYDRKILASNCSAIPEVVGEGGYCINPSKDIIIDAIHHFDQPKWGTREGRMKQLQRFSSWTNSAKVFLSAINDLCI</sequence>
<evidence type="ECO:0000256" key="1">
    <source>
        <dbReference type="ARBA" id="ARBA00022679"/>
    </source>
</evidence>
<dbReference type="GeneID" id="93100000"/>
<name>A0A7W6MZS5_9BACT</name>
<dbReference type="Pfam" id="PF13439">
    <property type="entry name" value="Glyco_transf_4"/>
    <property type="match status" value="1"/>
</dbReference>
<keyword evidence="1 3" id="KW-0808">Transferase</keyword>
<dbReference type="RefSeq" id="WP_151412163.1">
    <property type="nucleotide sequence ID" value="NZ_AP028155.1"/>
</dbReference>
<dbReference type="InterPro" id="IPR028098">
    <property type="entry name" value="Glyco_trans_4-like_N"/>
</dbReference>
<dbReference type="OrthoDB" id="9801609at2"/>
<organism evidence="3 4">
    <name type="scientific">Butyricimonas faecihominis</name>
    <dbReference type="NCBI Taxonomy" id="1472416"/>
    <lineage>
        <taxon>Bacteria</taxon>
        <taxon>Pseudomonadati</taxon>
        <taxon>Bacteroidota</taxon>
        <taxon>Bacteroidia</taxon>
        <taxon>Bacteroidales</taxon>
        <taxon>Odoribacteraceae</taxon>
        <taxon>Butyricimonas</taxon>
    </lineage>
</organism>
<keyword evidence="4" id="KW-1185">Reference proteome</keyword>
<dbReference type="SUPFAM" id="SSF53756">
    <property type="entry name" value="UDP-Glycosyltransferase/glycogen phosphorylase"/>
    <property type="match status" value="1"/>
</dbReference>
<evidence type="ECO:0000313" key="4">
    <source>
        <dbReference type="Proteomes" id="UP000546007"/>
    </source>
</evidence>
<proteinExistence type="predicted"/>
<dbReference type="Proteomes" id="UP000546007">
    <property type="component" value="Unassembled WGS sequence"/>
</dbReference>
<dbReference type="PANTHER" id="PTHR46401">
    <property type="entry name" value="GLYCOSYLTRANSFERASE WBBK-RELATED"/>
    <property type="match status" value="1"/>
</dbReference>
<reference evidence="3 4" key="1">
    <citation type="submission" date="2020-08" db="EMBL/GenBank/DDBJ databases">
        <title>Genomic Encyclopedia of Type Strains, Phase IV (KMG-IV): sequencing the most valuable type-strain genomes for metagenomic binning, comparative biology and taxonomic classification.</title>
        <authorList>
            <person name="Goeker M."/>
        </authorList>
    </citation>
    <scope>NUCLEOTIDE SEQUENCE [LARGE SCALE GENOMIC DNA]</scope>
    <source>
        <strain evidence="3 4">DSM 105721</strain>
    </source>
</reference>
<feature type="domain" description="Glycosyltransferase subfamily 4-like N-terminal" evidence="2">
    <location>
        <begin position="16"/>
        <end position="170"/>
    </location>
</feature>
<gene>
    <name evidence="3" type="ORF">GGR14_002995</name>
</gene>
<comment type="caution">
    <text evidence="3">The sequence shown here is derived from an EMBL/GenBank/DDBJ whole genome shotgun (WGS) entry which is preliminary data.</text>
</comment>
<dbReference type="PANTHER" id="PTHR46401:SF2">
    <property type="entry name" value="GLYCOSYLTRANSFERASE WBBK-RELATED"/>
    <property type="match status" value="1"/>
</dbReference>
<dbReference type="GO" id="GO:0009103">
    <property type="term" value="P:lipopolysaccharide biosynthetic process"/>
    <property type="evidence" value="ECO:0007669"/>
    <property type="project" value="TreeGrafter"/>
</dbReference>
<dbReference type="Gene3D" id="3.40.50.2000">
    <property type="entry name" value="Glycogen Phosphorylase B"/>
    <property type="match status" value="2"/>
</dbReference>
<evidence type="ECO:0000259" key="2">
    <source>
        <dbReference type="Pfam" id="PF13439"/>
    </source>
</evidence>
<dbReference type="GO" id="GO:0016757">
    <property type="term" value="F:glycosyltransferase activity"/>
    <property type="evidence" value="ECO:0007669"/>
    <property type="project" value="TreeGrafter"/>
</dbReference>
<dbReference type="EMBL" id="JACIES010000008">
    <property type="protein sequence ID" value="MBB4027185.1"/>
    <property type="molecule type" value="Genomic_DNA"/>
</dbReference>